<dbReference type="GO" id="GO:0032993">
    <property type="term" value="C:protein-DNA complex"/>
    <property type="evidence" value="ECO:0007669"/>
    <property type="project" value="TreeGrafter"/>
</dbReference>
<feature type="domain" description="HTH lysR-type" evidence="5">
    <location>
        <begin position="1"/>
        <end position="58"/>
    </location>
</feature>
<keyword evidence="4" id="KW-0804">Transcription</keyword>
<dbReference type="InterPro" id="IPR000847">
    <property type="entry name" value="LysR_HTH_N"/>
</dbReference>
<dbReference type="SUPFAM" id="SSF46785">
    <property type="entry name" value="Winged helix' DNA-binding domain"/>
    <property type="match status" value="1"/>
</dbReference>
<dbReference type="PROSITE" id="PS50931">
    <property type="entry name" value="HTH_LYSR"/>
    <property type="match status" value="1"/>
</dbReference>
<comment type="similarity">
    <text evidence="1">Belongs to the LysR transcriptional regulatory family.</text>
</comment>
<dbReference type="PRINTS" id="PR00039">
    <property type="entry name" value="HTHLYSR"/>
</dbReference>
<dbReference type="GO" id="GO:0003700">
    <property type="term" value="F:DNA-binding transcription factor activity"/>
    <property type="evidence" value="ECO:0007669"/>
    <property type="project" value="InterPro"/>
</dbReference>
<accession>A0A8J8MTY7</accession>
<dbReference type="PANTHER" id="PTHR30346">
    <property type="entry name" value="TRANSCRIPTIONAL DUAL REGULATOR HCAR-RELATED"/>
    <property type="match status" value="1"/>
</dbReference>
<organism evidence="6 7">
    <name type="scientific">Falsirhodobacter algicola</name>
    <dbReference type="NCBI Taxonomy" id="2692330"/>
    <lineage>
        <taxon>Bacteria</taxon>
        <taxon>Pseudomonadati</taxon>
        <taxon>Pseudomonadota</taxon>
        <taxon>Alphaproteobacteria</taxon>
        <taxon>Rhodobacterales</taxon>
        <taxon>Paracoccaceae</taxon>
        <taxon>Falsirhodobacter</taxon>
    </lineage>
</organism>
<dbReference type="InterPro" id="IPR036390">
    <property type="entry name" value="WH_DNA-bd_sf"/>
</dbReference>
<evidence type="ECO:0000256" key="1">
    <source>
        <dbReference type="ARBA" id="ARBA00009437"/>
    </source>
</evidence>
<dbReference type="AlphaFoldDB" id="A0A8J8MTY7"/>
<keyword evidence="3" id="KW-0238">DNA-binding</keyword>
<evidence type="ECO:0000259" key="5">
    <source>
        <dbReference type="PROSITE" id="PS50931"/>
    </source>
</evidence>
<sequence>MEIRTLRTFVAVANLKGFSAAARALNTVQPAISRQVSDLEEELGVRLFWRSTRDVRITIAGEILLREATEILAHEERARHLVQRAGEGRLGQLRIGFLSSAAQKFLPSLVRKFAQAYPQVQVSLSEMTAAEQIDALQAGQLDVALSRPLPSSAPDYLESLNIYSDHVVAFFPKGSIFESKPRVSLRDMSTCSFVLFKREGAPDLFDQVVSACLDAGFSPKIVAQANSMQAVLTSVGSGLGVTLAPACIRHLDTNGCVSCIPIEEKASIPLQLHFHGSRSEAATQAFVALVTEERKAIRATMETETRLAST</sequence>
<dbReference type="SUPFAM" id="SSF53850">
    <property type="entry name" value="Periplasmic binding protein-like II"/>
    <property type="match status" value="1"/>
</dbReference>
<dbReference type="PANTHER" id="PTHR30346:SF30">
    <property type="entry name" value="SMALL NEUTRAL PROTEASE REGULATORY PROTEIN"/>
    <property type="match status" value="1"/>
</dbReference>
<evidence type="ECO:0000313" key="6">
    <source>
        <dbReference type="EMBL" id="QUS36263.1"/>
    </source>
</evidence>
<protein>
    <submittedName>
        <fullName evidence="6">LysR family transcriptional regulator</fullName>
    </submittedName>
</protein>
<dbReference type="Gene3D" id="3.40.190.10">
    <property type="entry name" value="Periplasmic binding protein-like II"/>
    <property type="match status" value="2"/>
</dbReference>
<dbReference type="RefSeq" id="WP_211783482.1">
    <property type="nucleotide sequence ID" value="NZ_CP047289.1"/>
</dbReference>
<evidence type="ECO:0000256" key="2">
    <source>
        <dbReference type="ARBA" id="ARBA00023015"/>
    </source>
</evidence>
<proteinExistence type="inferred from homology"/>
<dbReference type="CDD" id="cd08414">
    <property type="entry name" value="PBP2_LTTR_aromatics_like"/>
    <property type="match status" value="1"/>
</dbReference>
<dbReference type="InterPro" id="IPR036388">
    <property type="entry name" value="WH-like_DNA-bd_sf"/>
</dbReference>
<dbReference type="KEGG" id="fap:GR316_08255"/>
<dbReference type="Proteomes" id="UP000679284">
    <property type="component" value="Chromosome"/>
</dbReference>
<evidence type="ECO:0000313" key="7">
    <source>
        <dbReference type="Proteomes" id="UP000679284"/>
    </source>
</evidence>
<dbReference type="Pfam" id="PF03466">
    <property type="entry name" value="LysR_substrate"/>
    <property type="match status" value="1"/>
</dbReference>
<evidence type="ECO:0000256" key="4">
    <source>
        <dbReference type="ARBA" id="ARBA00023163"/>
    </source>
</evidence>
<keyword evidence="2" id="KW-0805">Transcription regulation</keyword>
<dbReference type="Pfam" id="PF00126">
    <property type="entry name" value="HTH_1"/>
    <property type="match status" value="1"/>
</dbReference>
<name>A0A8J8MTY7_9RHOB</name>
<gene>
    <name evidence="6" type="ORF">GR316_08255</name>
</gene>
<evidence type="ECO:0000256" key="3">
    <source>
        <dbReference type="ARBA" id="ARBA00023125"/>
    </source>
</evidence>
<dbReference type="GO" id="GO:0003677">
    <property type="term" value="F:DNA binding"/>
    <property type="evidence" value="ECO:0007669"/>
    <property type="project" value="UniProtKB-KW"/>
</dbReference>
<dbReference type="EMBL" id="CP047289">
    <property type="protein sequence ID" value="QUS36263.1"/>
    <property type="molecule type" value="Genomic_DNA"/>
</dbReference>
<reference evidence="6" key="1">
    <citation type="submission" date="2020-01" db="EMBL/GenBank/DDBJ databases">
        <authorList>
            <person name="Yang Y."/>
            <person name="Kwon Y.M."/>
        </authorList>
    </citation>
    <scope>NUCLEOTIDE SEQUENCE</scope>
    <source>
        <strain evidence="6">PG104</strain>
    </source>
</reference>
<dbReference type="Gene3D" id="1.10.10.10">
    <property type="entry name" value="Winged helix-like DNA-binding domain superfamily/Winged helix DNA-binding domain"/>
    <property type="match status" value="1"/>
</dbReference>
<dbReference type="InterPro" id="IPR005119">
    <property type="entry name" value="LysR_subst-bd"/>
</dbReference>
<keyword evidence="7" id="KW-1185">Reference proteome</keyword>
<dbReference type="FunFam" id="1.10.10.10:FF:000001">
    <property type="entry name" value="LysR family transcriptional regulator"/>
    <property type="match status" value="1"/>
</dbReference>